<comment type="catalytic activity">
    <reaction evidence="5">
        <text>Hydrolysis of terminal non-reducing alpha-L-arabinofuranoside residues in alpha-L-arabinosides.</text>
        <dbReference type="EC" id="3.2.1.55"/>
    </reaction>
</comment>
<dbReference type="Pfam" id="PF04616">
    <property type="entry name" value="Glyco_hydro_43"/>
    <property type="match status" value="1"/>
</dbReference>
<accession>A0ABZ0B6T9</accession>
<evidence type="ECO:0000256" key="6">
    <source>
        <dbReference type="SAM" id="MobiDB-lite"/>
    </source>
</evidence>
<dbReference type="EC" id="3.2.1.55" evidence="5"/>
<evidence type="ECO:0000313" key="7">
    <source>
        <dbReference type="EMBL" id="WNO52346.1"/>
    </source>
</evidence>
<evidence type="ECO:0000256" key="2">
    <source>
        <dbReference type="ARBA" id="ARBA00009865"/>
    </source>
</evidence>
<keyword evidence="3 5" id="KW-0378">Hydrolase</keyword>
<dbReference type="Gene3D" id="2.115.10.20">
    <property type="entry name" value="Glycosyl hydrolase domain, family 43"/>
    <property type="match status" value="1"/>
</dbReference>
<keyword evidence="4 5" id="KW-0326">Glycosidase</keyword>
<dbReference type="RefSeq" id="WP_313912696.1">
    <property type="nucleotide sequence ID" value="NZ_CP135076.1"/>
</dbReference>
<reference evidence="7 8" key="1">
    <citation type="submission" date="2023-09" db="EMBL/GenBank/DDBJ databases">
        <authorList>
            <person name="Rey-Velasco X."/>
        </authorList>
    </citation>
    <scope>NUCLEOTIDE SEQUENCE [LARGE SCALE GENOMIC DNA]</scope>
    <source>
        <strain evidence="7 8">W311</strain>
    </source>
</reference>
<sequence length="345" mass="37121">MLLSGCGGNNGGIGGVVSPSPAPSPTPPPIATPAPAPEALTLSGDTAPVHDPSILAGDGGYYLFTTGNRDDPEGLLAVRTSPDLRHWTYRGAVFEAIPAWAHAAVPGTHGIWAPDISRRNGEYRLYYSVSTFGKNRSAIGLATRSTLTPSDAAEGWRDRGEVIASHEGDDFNAIDPNVFEDANDRQWLVFGSFWSGIKMVRLDPATGKRLAAEPVRSLARRPQAGAIEAPYVIRHGDHYYLFASFDYCCRGADSSYYTVVGRSAEPTGPYVDRDGTPMLQGGGTIVLTSGQAEGSRYVGRGHVAIVRGDDGDYITYHAYDTQRNGLPTLRIRPIEWTTDGWPIAR</sequence>
<keyword evidence="8" id="KW-1185">Reference proteome</keyword>
<feature type="compositionally biased region" description="Gly residues" evidence="6">
    <location>
        <begin position="1"/>
        <end position="15"/>
    </location>
</feature>
<dbReference type="InterPro" id="IPR006710">
    <property type="entry name" value="Glyco_hydro_43"/>
</dbReference>
<evidence type="ECO:0000313" key="8">
    <source>
        <dbReference type="Proteomes" id="UP001302249"/>
    </source>
</evidence>
<comment type="similarity">
    <text evidence="2 5">Belongs to the glycosyl hydrolase 43 family.</text>
</comment>
<feature type="region of interest" description="Disordered" evidence="6">
    <location>
        <begin position="1"/>
        <end position="48"/>
    </location>
</feature>
<evidence type="ECO:0000256" key="3">
    <source>
        <dbReference type="ARBA" id="ARBA00022801"/>
    </source>
</evidence>
<evidence type="ECO:0000256" key="1">
    <source>
        <dbReference type="ARBA" id="ARBA00004834"/>
    </source>
</evidence>
<dbReference type="InterPro" id="IPR016840">
    <property type="entry name" value="Glyco_hydro_43_endo_a_Ara-ase"/>
</dbReference>
<dbReference type="PANTHER" id="PTHR43301">
    <property type="entry name" value="ARABINAN ENDO-1,5-ALPHA-L-ARABINOSIDASE"/>
    <property type="match status" value="1"/>
</dbReference>
<dbReference type="InterPro" id="IPR023296">
    <property type="entry name" value="Glyco_hydro_beta-prop_sf"/>
</dbReference>
<evidence type="ECO:0000256" key="4">
    <source>
        <dbReference type="ARBA" id="ARBA00023295"/>
    </source>
</evidence>
<gene>
    <name evidence="7" type="ORF">RPR59_07600</name>
</gene>
<dbReference type="EMBL" id="CP135076">
    <property type="protein sequence ID" value="WNO52346.1"/>
    <property type="molecule type" value="Genomic_DNA"/>
</dbReference>
<dbReference type="PANTHER" id="PTHR43301:SF3">
    <property type="entry name" value="ARABINAN ENDO-1,5-ALPHA-L-ARABINOSIDASE A-RELATED"/>
    <property type="match status" value="1"/>
</dbReference>
<dbReference type="Proteomes" id="UP001302249">
    <property type="component" value="Chromosome"/>
</dbReference>
<dbReference type="InterPro" id="IPR050727">
    <property type="entry name" value="GH43_arabinanases"/>
</dbReference>
<evidence type="ECO:0000256" key="5">
    <source>
        <dbReference type="PIRNR" id="PIRNR026534"/>
    </source>
</evidence>
<proteinExistence type="inferred from homology"/>
<dbReference type="CDD" id="cd08998">
    <property type="entry name" value="GH43_Arb43a-like"/>
    <property type="match status" value="1"/>
</dbReference>
<organism evidence="7 8">
    <name type="scientific">Stakelama saccharophila</name>
    <dbReference type="NCBI Taxonomy" id="3075605"/>
    <lineage>
        <taxon>Bacteria</taxon>
        <taxon>Pseudomonadati</taxon>
        <taxon>Pseudomonadota</taxon>
        <taxon>Alphaproteobacteria</taxon>
        <taxon>Sphingomonadales</taxon>
        <taxon>Sphingomonadaceae</taxon>
        <taxon>Stakelama</taxon>
    </lineage>
</organism>
<comment type="pathway">
    <text evidence="1 5">Glycan metabolism; L-arabinan degradation.</text>
</comment>
<protein>
    <recommendedName>
        <fullName evidence="5">Extracellular exo-alpha-(1-&gt;5)-L-arabinofuranosidase</fullName>
        <ecNumber evidence="5">3.2.1.55</ecNumber>
    </recommendedName>
</protein>
<name>A0ABZ0B6T9_9SPHN</name>
<dbReference type="SUPFAM" id="SSF75005">
    <property type="entry name" value="Arabinanase/levansucrase/invertase"/>
    <property type="match status" value="1"/>
</dbReference>
<feature type="compositionally biased region" description="Pro residues" evidence="6">
    <location>
        <begin position="20"/>
        <end position="36"/>
    </location>
</feature>
<dbReference type="PIRSF" id="PIRSF026534">
    <property type="entry name" value="Endo_alpha-L-arabinosidase"/>
    <property type="match status" value="1"/>
</dbReference>